<name>A0A178LMS0_9PSED</name>
<evidence type="ECO:0000256" key="4">
    <source>
        <dbReference type="ARBA" id="ARBA00023239"/>
    </source>
</evidence>
<dbReference type="Pfam" id="PF04828">
    <property type="entry name" value="GFA"/>
    <property type="match status" value="1"/>
</dbReference>
<accession>A0A178LMS0</accession>
<evidence type="ECO:0000256" key="3">
    <source>
        <dbReference type="ARBA" id="ARBA00022833"/>
    </source>
</evidence>
<dbReference type="PANTHER" id="PTHR33337:SF40">
    <property type="entry name" value="CENP-V_GFA DOMAIN-CONTAINING PROTEIN-RELATED"/>
    <property type="match status" value="1"/>
</dbReference>
<dbReference type="Proteomes" id="UP000078356">
    <property type="component" value="Unassembled WGS sequence"/>
</dbReference>
<dbReference type="SUPFAM" id="SSF51316">
    <property type="entry name" value="Mss4-like"/>
    <property type="match status" value="1"/>
</dbReference>
<evidence type="ECO:0000313" key="5">
    <source>
        <dbReference type="EMBL" id="OAN32313.1"/>
    </source>
</evidence>
<proteinExistence type="inferred from homology"/>
<keyword evidence="3" id="KW-0862">Zinc</keyword>
<dbReference type="GO" id="GO:0046872">
    <property type="term" value="F:metal ion binding"/>
    <property type="evidence" value="ECO:0007669"/>
    <property type="project" value="UniProtKB-KW"/>
</dbReference>
<comment type="caution">
    <text evidence="5">The sequence shown here is derived from an EMBL/GenBank/DDBJ whole genome shotgun (WGS) entry which is preliminary data.</text>
</comment>
<protein>
    <submittedName>
        <fullName evidence="5">Ribulose phosphate epimerase</fullName>
    </submittedName>
</protein>
<evidence type="ECO:0000256" key="1">
    <source>
        <dbReference type="ARBA" id="ARBA00005495"/>
    </source>
</evidence>
<dbReference type="PROSITE" id="PS51891">
    <property type="entry name" value="CENP_V_GFA"/>
    <property type="match status" value="1"/>
</dbReference>
<comment type="similarity">
    <text evidence="1">Belongs to the Gfa family.</text>
</comment>
<dbReference type="PANTHER" id="PTHR33337">
    <property type="entry name" value="GFA DOMAIN-CONTAINING PROTEIN"/>
    <property type="match status" value="1"/>
</dbReference>
<dbReference type="GO" id="GO:0016846">
    <property type="term" value="F:carbon-sulfur lyase activity"/>
    <property type="evidence" value="ECO:0007669"/>
    <property type="project" value="InterPro"/>
</dbReference>
<evidence type="ECO:0000313" key="6">
    <source>
        <dbReference type="Proteomes" id="UP000078356"/>
    </source>
</evidence>
<sequence>MDSTRTGGCLCGQIRYLVTGSPRDPHSCSCEQCRRHSGAPTQVWIELDKAQLRWTGPGGEPALWRSSATTCRAFCPHCGSTLGAVDDGPTLALAVGSLDRLDDDVVPLFHSFADQRPGWWNP</sequence>
<keyword evidence="4" id="KW-0456">Lyase</keyword>
<evidence type="ECO:0000256" key="2">
    <source>
        <dbReference type="ARBA" id="ARBA00022723"/>
    </source>
</evidence>
<dbReference type="Gene3D" id="3.90.1590.10">
    <property type="entry name" value="glutathione-dependent formaldehyde- activating enzyme (gfa)"/>
    <property type="match status" value="1"/>
</dbReference>
<dbReference type="InterPro" id="IPR011057">
    <property type="entry name" value="Mss4-like_sf"/>
</dbReference>
<dbReference type="OrthoDB" id="7765631at2"/>
<reference evidence="5 6" key="1">
    <citation type="submission" date="2016-04" db="EMBL/GenBank/DDBJ databases">
        <title>Draft Genome Sequences of Staphylococcus capitis Strain H36, S. capitis Strain H65, S. cohnii Strain H62, S. hominis Strain H69, Mycobacterium iranicum Strain H39, Plantibacter sp. Strain H53, Pseudomonas oryzihabitans Strain H72, and Microbacterium sp. Strain H83, isolated from residential settings.</title>
        <authorList>
            <person name="Lymperopoulou D."/>
            <person name="Adams R.I."/>
            <person name="Lindow S."/>
            <person name="Coil D.A."/>
            <person name="Jospin G."/>
            <person name="Eisen J.A."/>
        </authorList>
    </citation>
    <scope>NUCLEOTIDE SEQUENCE [LARGE SCALE GENOMIC DNA]</scope>
    <source>
        <strain evidence="5 6">H72</strain>
    </source>
</reference>
<dbReference type="EMBL" id="LWCR01000001">
    <property type="protein sequence ID" value="OAN32313.1"/>
    <property type="molecule type" value="Genomic_DNA"/>
</dbReference>
<keyword evidence="2" id="KW-0479">Metal-binding</keyword>
<gene>
    <name evidence="5" type="ORF">A4V15_01010</name>
</gene>
<organism evidence="5 6">
    <name type="scientific">Pseudomonas oryzihabitans</name>
    <dbReference type="NCBI Taxonomy" id="47885"/>
    <lineage>
        <taxon>Bacteria</taxon>
        <taxon>Pseudomonadati</taxon>
        <taxon>Pseudomonadota</taxon>
        <taxon>Gammaproteobacteria</taxon>
        <taxon>Pseudomonadales</taxon>
        <taxon>Pseudomonadaceae</taxon>
        <taxon>Pseudomonas</taxon>
    </lineage>
</organism>
<dbReference type="InterPro" id="IPR006913">
    <property type="entry name" value="CENP-V/GFA"/>
</dbReference>
<dbReference type="AlphaFoldDB" id="A0A178LMS0"/>
<dbReference type="RefSeq" id="WP_064306687.1">
    <property type="nucleotide sequence ID" value="NZ_CP102428.1"/>
</dbReference>